<organism evidence="8 9">
    <name type="scientific">Flavobacterium rhizosphaerae</name>
    <dbReference type="NCBI Taxonomy" id="3163298"/>
    <lineage>
        <taxon>Bacteria</taxon>
        <taxon>Pseudomonadati</taxon>
        <taxon>Bacteroidota</taxon>
        <taxon>Flavobacteriia</taxon>
        <taxon>Flavobacteriales</taxon>
        <taxon>Flavobacteriaceae</taxon>
        <taxon>Flavobacterium</taxon>
    </lineage>
</organism>
<dbReference type="Pfam" id="PF00877">
    <property type="entry name" value="NLPC_P60"/>
    <property type="match status" value="1"/>
</dbReference>
<feature type="chain" id="PRO_5046206265" evidence="6">
    <location>
        <begin position="22"/>
        <end position="244"/>
    </location>
</feature>
<evidence type="ECO:0000313" key="9">
    <source>
        <dbReference type="Proteomes" id="UP001629156"/>
    </source>
</evidence>
<proteinExistence type="inferred from homology"/>
<evidence type="ECO:0000256" key="1">
    <source>
        <dbReference type="ARBA" id="ARBA00007074"/>
    </source>
</evidence>
<evidence type="ECO:0000256" key="4">
    <source>
        <dbReference type="ARBA" id="ARBA00022807"/>
    </source>
</evidence>
<keyword evidence="9" id="KW-1185">Reference proteome</keyword>
<dbReference type="EMBL" id="JBELPZ010000001">
    <property type="protein sequence ID" value="MFL9843076.1"/>
    <property type="molecule type" value="Genomic_DNA"/>
</dbReference>
<evidence type="ECO:0000259" key="7">
    <source>
        <dbReference type="PROSITE" id="PS51935"/>
    </source>
</evidence>
<evidence type="ECO:0000256" key="6">
    <source>
        <dbReference type="SAM" id="SignalP"/>
    </source>
</evidence>
<dbReference type="InterPro" id="IPR051202">
    <property type="entry name" value="Peptidase_C40"/>
</dbReference>
<dbReference type="PANTHER" id="PTHR47053">
    <property type="entry name" value="MUREIN DD-ENDOPEPTIDASE MEPH-RELATED"/>
    <property type="match status" value="1"/>
</dbReference>
<feature type="domain" description="NlpC/P60" evidence="7">
    <location>
        <begin position="114"/>
        <end position="242"/>
    </location>
</feature>
<accession>A0ABW8YV83</accession>
<dbReference type="SUPFAM" id="SSF54001">
    <property type="entry name" value="Cysteine proteinases"/>
    <property type="match status" value="1"/>
</dbReference>
<dbReference type="PANTHER" id="PTHR47053:SF1">
    <property type="entry name" value="MUREIN DD-ENDOPEPTIDASE MEPH-RELATED"/>
    <property type="match status" value="1"/>
</dbReference>
<keyword evidence="3" id="KW-0378">Hydrolase</keyword>
<reference evidence="8 9" key="1">
    <citation type="submission" date="2024-06" db="EMBL/GenBank/DDBJ databases">
        <authorList>
            <person name="Kaempfer P."/>
            <person name="Viver T."/>
        </authorList>
    </citation>
    <scope>NUCLEOTIDE SEQUENCE [LARGE SCALE GENOMIC DNA]</scope>
    <source>
        <strain evidence="8 9">ST-119</strain>
    </source>
</reference>
<dbReference type="Proteomes" id="UP001629156">
    <property type="component" value="Unassembled WGS sequence"/>
</dbReference>
<gene>
    <name evidence="8" type="ORF">ABS766_01465</name>
</gene>
<dbReference type="Gene3D" id="3.90.1720.10">
    <property type="entry name" value="endopeptidase domain like (from Nostoc punctiforme)"/>
    <property type="match status" value="1"/>
</dbReference>
<keyword evidence="2" id="KW-0645">Protease</keyword>
<feature type="signal peptide" evidence="6">
    <location>
        <begin position="1"/>
        <end position="21"/>
    </location>
</feature>
<evidence type="ECO:0000256" key="3">
    <source>
        <dbReference type="ARBA" id="ARBA00022801"/>
    </source>
</evidence>
<dbReference type="InterPro" id="IPR038765">
    <property type="entry name" value="Papain-like_cys_pep_sf"/>
</dbReference>
<dbReference type="PROSITE" id="PS51935">
    <property type="entry name" value="NLPC_P60"/>
    <property type="match status" value="1"/>
</dbReference>
<dbReference type="RefSeq" id="WP_408083308.1">
    <property type="nucleotide sequence ID" value="NZ_JBELPZ010000001.1"/>
</dbReference>
<evidence type="ECO:0000256" key="2">
    <source>
        <dbReference type="ARBA" id="ARBA00022670"/>
    </source>
</evidence>
<keyword evidence="6" id="KW-0732">Signal</keyword>
<sequence length="244" mass="27086">MIKKLSIYLFLFVAASWSAGAQITTSKSEAEKKGAYSYNDTRLIGLNALPEPRQANSNDVALATAANKPAKEKPKKSSAKKTEQAEKATTAPNRTKWQDILSDEADYEPIPDENYLALQIVNNALDFEGVRYRTGGTTTDGMDCSGMVYTTFQIFDITLPRSSHDQAGEGRKINLSEVRKGDLLFFKNNRRHNRINHVGLVTEVTEDGEIKFIHAALHGGVIISSMSETYYTNTFAQANRIIED</sequence>
<dbReference type="InterPro" id="IPR000064">
    <property type="entry name" value="NLP_P60_dom"/>
</dbReference>
<keyword evidence="4" id="KW-0788">Thiol protease</keyword>
<feature type="region of interest" description="Disordered" evidence="5">
    <location>
        <begin position="65"/>
        <end position="99"/>
    </location>
</feature>
<evidence type="ECO:0000313" key="8">
    <source>
        <dbReference type="EMBL" id="MFL9843076.1"/>
    </source>
</evidence>
<comment type="similarity">
    <text evidence="1">Belongs to the peptidase C40 family.</text>
</comment>
<name>A0ABW8YV83_9FLAO</name>
<comment type="caution">
    <text evidence="8">The sequence shown here is derived from an EMBL/GenBank/DDBJ whole genome shotgun (WGS) entry which is preliminary data.</text>
</comment>
<protein>
    <submittedName>
        <fullName evidence="8">NlpC/P60 family protein</fullName>
    </submittedName>
</protein>
<evidence type="ECO:0000256" key="5">
    <source>
        <dbReference type="SAM" id="MobiDB-lite"/>
    </source>
</evidence>